<dbReference type="Gene3D" id="2.60.40.10">
    <property type="entry name" value="Immunoglobulins"/>
    <property type="match status" value="1"/>
</dbReference>
<dbReference type="PANTHER" id="PTHR43177">
    <property type="entry name" value="PROTEIN NRFC"/>
    <property type="match status" value="1"/>
</dbReference>
<dbReference type="EMBL" id="FWEV01000283">
    <property type="protein sequence ID" value="SLM31709.1"/>
    <property type="molecule type" value="Genomic_DNA"/>
</dbReference>
<evidence type="ECO:0000256" key="2">
    <source>
        <dbReference type="ARBA" id="ARBA00022723"/>
    </source>
</evidence>
<evidence type="ECO:0000313" key="7">
    <source>
        <dbReference type="Proteomes" id="UP000191931"/>
    </source>
</evidence>
<dbReference type="RefSeq" id="WP_080800724.1">
    <property type="nucleotide sequence ID" value="NZ_LT828541.1"/>
</dbReference>
<dbReference type="SUPFAM" id="SSF49478">
    <property type="entry name" value="Cna protein B-type domain"/>
    <property type="match status" value="1"/>
</dbReference>
<dbReference type="GO" id="GO:0046872">
    <property type="term" value="F:metal ion binding"/>
    <property type="evidence" value="ECO:0007669"/>
    <property type="project" value="UniProtKB-KW"/>
</dbReference>
<keyword evidence="6" id="KW-0560">Oxidoreductase</keyword>
<reference evidence="6 7" key="1">
    <citation type="submission" date="2017-03" db="EMBL/GenBank/DDBJ databases">
        <authorList>
            <person name="Afonso C.L."/>
            <person name="Miller P.J."/>
            <person name="Scott M.A."/>
            <person name="Spackman E."/>
            <person name="Goraichik I."/>
            <person name="Dimitrov K.M."/>
            <person name="Suarez D.L."/>
            <person name="Swayne D.E."/>
        </authorList>
    </citation>
    <scope>NUCLEOTIDE SEQUENCE [LARGE SCALE GENOMIC DNA]</scope>
    <source>
        <strain evidence="6">PRJEB14757</strain>
    </source>
</reference>
<dbReference type="InterPro" id="IPR017896">
    <property type="entry name" value="4Fe4S_Fe-S-bd"/>
</dbReference>
<feature type="domain" description="4Fe-4S ferredoxin-type" evidence="5">
    <location>
        <begin position="4"/>
        <end position="33"/>
    </location>
</feature>
<proteinExistence type="predicted"/>
<dbReference type="Proteomes" id="UP000191931">
    <property type="component" value="Unassembled WGS sequence"/>
</dbReference>
<accession>A0A1W1HGV2</accession>
<dbReference type="GO" id="GO:0016740">
    <property type="term" value="F:transferase activity"/>
    <property type="evidence" value="ECO:0007669"/>
    <property type="project" value="UniProtKB-KW"/>
</dbReference>
<dbReference type="STRING" id="1246637.MTBBW1_410064"/>
<dbReference type="GO" id="GO:0051539">
    <property type="term" value="F:4 iron, 4 sulfur cluster binding"/>
    <property type="evidence" value="ECO:0007669"/>
    <property type="project" value="UniProtKB-KW"/>
</dbReference>
<evidence type="ECO:0000259" key="5">
    <source>
        <dbReference type="PROSITE" id="PS51379"/>
    </source>
</evidence>
<keyword evidence="3" id="KW-0408">Iron</keyword>
<dbReference type="InterPro" id="IPR050954">
    <property type="entry name" value="ET_IronSulfur_Cluster-Binding"/>
</dbReference>
<name>A0A1W1HGV2_9BACT</name>
<organism evidence="6 7">
    <name type="scientific">Desulfamplus magnetovallimortis</name>
    <dbReference type="NCBI Taxonomy" id="1246637"/>
    <lineage>
        <taxon>Bacteria</taxon>
        <taxon>Pseudomonadati</taxon>
        <taxon>Thermodesulfobacteriota</taxon>
        <taxon>Desulfobacteria</taxon>
        <taxon>Desulfobacterales</taxon>
        <taxon>Desulfobacteraceae</taxon>
        <taxon>Desulfamplus</taxon>
    </lineage>
</organism>
<sequence>MNKWLMIIDIEKCENCNNCFLACKDEHYQNDWKPYTLSQPLHGHRWMNILTREQGEFPYISVTYLPKPCFHCEDAACVRNTSKKEIYQRSDGIVVVDPEKARGKRNLVKACPQGAIWWNEENQTPQKCTLCAHLLDDGWKAPRCVQACPTGALTFKSLPEEELFSFIKANDLESFHKVMRGRSIVMYKNLSLYRKCFIAGSVATRKNGVEECVEGVTVELFKNGSLVDQKITDSFGEYRFSGLPEKRGKYQIRVIYQHKVTDEFDIELVESCFAKVSWI</sequence>
<dbReference type="OrthoDB" id="9789030at2"/>
<dbReference type="EC" id="1.97.1.2" evidence="6"/>
<keyword evidence="2" id="KW-0479">Metal-binding</keyword>
<keyword evidence="4" id="KW-0411">Iron-sulfur</keyword>
<dbReference type="PANTHER" id="PTHR43177:SF3">
    <property type="entry name" value="PROTEIN NRFC HOMOLOG"/>
    <property type="match status" value="1"/>
</dbReference>
<dbReference type="InterPro" id="IPR013783">
    <property type="entry name" value="Ig-like_fold"/>
</dbReference>
<dbReference type="SUPFAM" id="SSF54862">
    <property type="entry name" value="4Fe-4S ferredoxins"/>
    <property type="match status" value="1"/>
</dbReference>
<keyword evidence="1" id="KW-0004">4Fe-4S</keyword>
<dbReference type="PROSITE" id="PS51379">
    <property type="entry name" value="4FE4S_FER_2"/>
    <property type="match status" value="2"/>
</dbReference>
<evidence type="ECO:0000256" key="3">
    <source>
        <dbReference type="ARBA" id="ARBA00023004"/>
    </source>
</evidence>
<keyword evidence="6" id="KW-0808">Transferase</keyword>
<dbReference type="AlphaFoldDB" id="A0A1W1HGV2"/>
<dbReference type="Pfam" id="PF13247">
    <property type="entry name" value="Fer4_11"/>
    <property type="match status" value="1"/>
</dbReference>
<feature type="domain" description="4Fe-4S ferredoxin-type" evidence="5">
    <location>
        <begin position="92"/>
        <end position="121"/>
    </location>
</feature>
<evidence type="ECO:0000256" key="4">
    <source>
        <dbReference type="ARBA" id="ARBA00023014"/>
    </source>
</evidence>
<dbReference type="Gene3D" id="3.30.70.20">
    <property type="match status" value="2"/>
</dbReference>
<keyword evidence="7" id="KW-1185">Reference proteome</keyword>
<dbReference type="GO" id="GO:0018706">
    <property type="term" value="F:pyrogallol hydroxytransferase activity"/>
    <property type="evidence" value="ECO:0007669"/>
    <property type="project" value="UniProtKB-EC"/>
</dbReference>
<evidence type="ECO:0000313" key="6">
    <source>
        <dbReference type="EMBL" id="SLM31709.1"/>
    </source>
</evidence>
<gene>
    <name evidence="6" type="primary">bthL</name>
    <name evidence="6" type="ORF">MTBBW1_410064</name>
</gene>
<evidence type="ECO:0000256" key="1">
    <source>
        <dbReference type="ARBA" id="ARBA00022485"/>
    </source>
</evidence>
<protein>
    <submittedName>
        <fullName evidence="6">Pyrogallol hydroxytransferase small subunit</fullName>
        <ecNumber evidence="6">1.97.1.2</ecNumber>
    </submittedName>
</protein>